<keyword evidence="2" id="KW-0378">Hydrolase</keyword>
<dbReference type="PANTHER" id="PTHR37423:SF2">
    <property type="entry name" value="MEMBRANE-BOUND LYTIC MUREIN TRANSGLYCOSYLASE C"/>
    <property type="match status" value="1"/>
</dbReference>
<dbReference type="Pfam" id="PF01464">
    <property type="entry name" value="SLT"/>
    <property type="match status" value="1"/>
</dbReference>
<dbReference type="Gene3D" id="1.10.530.10">
    <property type="match status" value="1"/>
</dbReference>
<gene>
    <name evidence="2" type="ORF">MNBD_DELTA02-519</name>
</gene>
<feature type="domain" description="Transglycosylase SLT" evidence="1">
    <location>
        <begin position="113"/>
        <end position="221"/>
    </location>
</feature>
<dbReference type="GO" id="GO:0016798">
    <property type="term" value="F:hydrolase activity, acting on glycosyl bonds"/>
    <property type="evidence" value="ECO:0007669"/>
    <property type="project" value="UniProtKB-KW"/>
</dbReference>
<evidence type="ECO:0000313" key="2">
    <source>
        <dbReference type="EMBL" id="VAW37045.1"/>
    </source>
</evidence>
<dbReference type="PANTHER" id="PTHR37423">
    <property type="entry name" value="SOLUBLE LYTIC MUREIN TRANSGLYCOSYLASE-RELATED"/>
    <property type="match status" value="1"/>
</dbReference>
<reference evidence="2" key="1">
    <citation type="submission" date="2018-06" db="EMBL/GenBank/DDBJ databases">
        <authorList>
            <person name="Zhirakovskaya E."/>
        </authorList>
    </citation>
    <scope>NUCLEOTIDE SEQUENCE</scope>
</reference>
<evidence type="ECO:0000259" key="1">
    <source>
        <dbReference type="Pfam" id="PF01464"/>
    </source>
</evidence>
<dbReference type="AlphaFoldDB" id="A0A3B0V0H4"/>
<organism evidence="2">
    <name type="scientific">hydrothermal vent metagenome</name>
    <dbReference type="NCBI Taxonomy" id="652676"/>
    <lineage>
        <taxon>unclassified sequences</taxon>
        <taxon>metagenomes</taxon>
        <taxon>ecological metagenomes</taxon>
    </lineage>
</organism>
<keyword evidence="2" id="KW-0326">Glycosidase</keyword>
<dbReference type="InterPro" id="IPR023346">
    <property type="entry name" value="Lysozyme-like_dom_sf"/>
</dbReference>
<dbReference type="EMBL" id="UOEZ01000048">
    <property type="protein sequence ID" value="VAW37045.1"/>
    <property type="molecule type" value="Genomic_DNA"/>
</dbReference>
<dbReference type="InterPro" id="IPR008258">
    <property type="entry name" value="Transglycosylase_SLT_dom_1"/>
</dbReference>
<dbReference type="SUPFAM" id="SSF53955">
    <property type="entry name" value="Lysozyme-like"/>
    <property type="match status" value="1"/>
</dbReference>
<accession>A0A3B0V0H4</accession>
<name>A0A3B0V0H4_9ZZZZ</name>
<sequence length="243" mass="27531">MKITGERMGLFRGRRVRRLSELAPKSHDAADISRGKDGRSSRSLLKKTAIVVSAVTVLVLVVTTNKISVPAKCTDTNRARHCIDKYYVLDVLRGHHTGLTLAEELKLSEVIVVESRRYKIEPALILALIETESAYYNGARSRVGARGLMQVRPTTGKYIAEELELEWEGIKTLHDPYKNVQLGVFYLAELLDRFGGDTDKALAAYNRGPTYVASRIRRGKSVPQRYKRKVMVRYNNHKEKILF</sequence>
<protein>
    <submittedName>
        <fullName evidence="2">Soluble lytic murein transglycosylase</fullName>
        <ecNumber evidence="2">3.2.1.-</ecNumber>
    </submittedName>
</protein>
<proteinExistence type="predicted"/>
<dbReference type="CDD" id="cd16896">
    <property type="entry name" value="LT_Slt70-like"/>
    <property type="match status" value="1"/>
</dbReference>
<dbReference type="EC" id="3.2.1.-" evidence="2"/>